<feature type="region of interest" description="Disordered" evidence="1">
    <location>
        <begin position="283"/>
        <end position="302"/>
    </location>
</feature>
<feature type="domain" description="CCDC81 HU" evidence="2">
    <location>
        <begin position="42"/>
        <end position="106"/>
    </location>
</feature>
<evidence type="ECO:0000313" key="4">
    <source>
        <dbReference type="Ensembl" id="ENSMGAP00000025024.1"/>
    </source>
</evidence>
<evidence type="ECO:0000259" key="3">
    <source>
        <dbReference type="Pfam" id="PF18289"/>
    </source>
</evidence>
<reference evidence="4" key="1">
    <citation type="journal article" date="2010" name="PLoS Biol.">
        <title>Multi-platform next-generation sequencing of the domestic turkey (Meleagris gallopavo): genome assembly and analysis.</title>
        <authorList>
            <person name="Dalloul R.A."/>
            <person name="Long J.A."/>
            <person name="Zimin A.V."/>
            <person name="Aslam L."/>
            <person name="Beal K."/>
            <person name="Blomberg L.A."/>
            <person name="Bouffard P."/>
            <person name="Burt D.W."/>
            <person name="Crasta O."/>
            <person name="Crooijmans R.P."/>
            <person name="Cooper K."/>
            <person name="Coulombe R.A."/>
            <person name="De S."/>
            <person name="Delany M.E."/>
            <person name="Dodgson J.B."/>
            <person name="Dong J.J."/>
            <person name="Evans C."/>
            <person name="Frederickson K.M."/>
            <person name="Flicek P."/>
            <person name="Florea L."/>
            <person name="Folkerts O."/>
            <person name="Groenen M.A."/>
            <person name="Harkins T.T."/>
            <person name="Herrero J."/>
            <person name="Hoffmann S."/>
            <person name="Megens H.J."/>
            <person name="Jiang A."/>
            <person name="de Jong P."/>
            <person name="Kaiser P."/>
            <person name="Kim H."/>
            <person name="Kim K.W."/>
            <person name="Kim S."/>
            <person name="Langenberger D."/>
            <person name="Lee M.K."/>
            <person name="Lee T."/>
            <person name="Mane S."/>
            <person name="Marcais G."/>
            <person name="Marz M."/>
            <person name="McElroy A.P."/>
            <person name="Modise T."/>
            <person name="Nefedov M."/>
            <person name="Notredame C."/>
            <person name="Paton I.R."/>
            <person name="Payne W.S."/>
            <person name="Pertea G."/>
            <person name="Prickett D."/>
            <person name="Puiu D."/>
            <person name="Qioa D."/>
            <person name="Raineri E."/>
            <person name="Ruffier M."/>
            <person name="Salzberg S.L."/>
            <person name="Schatz M.C."/>
            <person name="Scheuring C."/>
            <person name="Schmidt C.J."/>
            <person name="Schroeder S."/>
            <person name="Searle S.M."/>
            <person name="Smith E.J."/>
            <person name="Smith J."/>
            <person name="Sonstegard T.S."/>
            <person name="Stadler P.F."/>
            <person name="Tafer H."/>
            <person name="Tu Z.J."/>
            <person name="Van Tassell C.P."/>
            <person name="Vilella A.J."/>
            <person name="Williams K.P."/>
            <person name="Yorke J.A."/>
            <person name="Zhang L."/>
            <person name="Zhang H.B."/>
            <person name="Zhang X."/>
            <person name="Zhang Y."/>
            <person name="Reed K.M."/>
        </authorList>
    </citation>
    <scope>NUCLEOTIDE SEQUENCE [LARGE SCALE GENOMIC DNA]</scope>
</reference>
<dbReference type="AlphaFoldDB" id="A0A803XZS7"/>
<proteinExistence type="predicted"/>
<feature type="domain" description="CCDC81 HU" evidence="3">
    <location>
        <begin position="116"/>
        <end position="188"/>
    </location>
</feature>
<reference evidence="4" key="3">
    <citation type="submission" date="2025-09" db="UniProtKB">
        <authorList>
            <consortium name="Ensembl"/>
        </authorList>
    </citation>
    <scope>IDENTIFICATION</scope>
</reference>
<dbReference type="Pfam" id="PF18289">
    <property type="entry name" value="HU-CCDC81_euk_2"/>
    <property type="match status" value="1"/>
</dbReference>
<dbReference type="Ensembl" id="ENSMGAT00000036875.1">
    <property type="protein sequence ID" value="ENSMGAP00000025024.1"/>
    <property type="gene ID" value="ENSMGAG00000017866.1"/>
</dbReference>
<feature type="region of interest" description="Disordered" evidence="1">
    <location>
        <begin position="1"/>
        <end position="40"/>
    </location>
</feature>
<accession>A0A803XZS7</accession>
<feature type="region of interest" description="Disordered" evidence="1">
    <location>
        <begin position="352"/>
        <end position="392"/>
    </location>
</feature>
<dbReference type="PANTHER" id="PTHR14362:SF2">
    <property type="entry name" value="COILED-COIL DOMAIN-CONTAINING PROTEIN 81"/>
    <property type="match status" value="1"/>
</dbReference>
<sequence>MSSGMAGANKEQPAGTRRNRRSQDGPAVGRASGPTDTHSEERVAVWDAVAAYVREQLLGHKGVWIPTFGSFDTISKDIRTADGTVALRWPVFQLARNLRAMHHLKSDKESLSAHKEVEPLKYSEVAAAASVTWQRGKTCIQNTVALLSSCLKSGENVAFVLKDIGVLLFQGMTFEVRYYYDFLEKICGKEKFRKVVFKVPWLLDMLVSQVAPVASLALSGRLVVFPMFQKQFVPKPPPRIFRKTSGDVPGAGKQKKEGALPPLFQGRKVRFADAPAFIRRFSTPSAAGESSRSRRSLLQKERPFSPLPAIPSVCEAREQPVSWQLQGQAGTEGQEDLGQRTGTKHVRFQECEQREGGAAEPWKAKSSPHPQVAGKQVTSPSRDRRCSSGAESILIKGHASRLPLLARDSVKILRQRTKKDRPARAEPLEMAAPASHRQCSLPEESSTWRPASLPPIRNRPESPESPPPETKAPRRRPPTPYPR</sequence>
<dbReference type="GO" id="GO:0005815">
    <property type="term" value="C:microtubule organizing center"/>
    <property type="evidence" value="ECO:0007669"/>
    <property type="project" value="TreeGrafter"/>
</dbReference>
<organism evidence="4 5">
    <name type="scientific">Meleagris gallopavo</name>
    <name type="common">Wild turkey</name>
    <dbReference type="NCBI Taxonomy" id="9103"/>
    <lineage>
        <taxon>Eukaryota</taxon>
        <taxon>Metazoa</taxon>
        <taxon>Chordata</taxon>
        <taxon>Craniata</taxon>
        <taxon>Vertebrata</taxon>
        <taxon>Euteleostomi</taxon>
        <taxon>Archelosauria</taxon>
        <taxon>Archosauria</taxon>
        <taxon>Dinosauria</taxon>
        <taxon>Saurischia</taxon>
        <taxon>Theropoda</taxon>
        <taxon>Coelurosauria</taxon>
        <taxon>Aves</taxon>
        <taxon>Neognathae</taxon>
        <taxon>Galloanserae</taxon>
        <taxon>Galliformes</taxon>
        <taxon>Phasianidae</taxon>
        <taxon>Meleagridinae</taxon>
        <taxon>Meleagris</taxon>
    </lineage>
</organism>
<dbReference type="InterPro" id="IPR026295">
    <property type="entry name" value="CCD81"/>
</dbReference>
<feature type="region of interest" description="Disordered" evidence="1">
    <location>
        <begin position="413"/>
        <end position="483"/>
    </location>
</feature>
<dbReference type="InterPro" id="IPR028034">
    <property type="entry name" value="HU-CCDC81"/>
</dbReference>
<reference evidence="4" key="2">
    <citation type="submission" date="2025-08" db="UniProtKB">
        <authorList>
            <consortium name="Ensembl"/>
        </authorList>
    </citation>
    <scope>IDENTIFICATION</scope>
</reference>
<dbReference type="PANTHER" id="PTHR14362">
    <property type="entry name" value="COILED-COIL DOMAIN-CONTAINING PROTEIN 81"/>
    <property type="match status" value="1"/>
</dbReference>
<keyword evidence="5" id="KW-1185">Reference proteome</keyword>
<dbReference type="GeneTree" id="ENSGT00390000011985"/>
<dbReference type="InParanoid" id="A0A803XZS7"/>
<name>A0A803XZS7_MELGA</name>
<dbReference type="Pfam" id="PF14908">
    <property type="entry name" value="HU-CCDC81_euk_1"/>
    <property type="match status" value="1"/>
</dbReference>
<evidence type="ECO:0000256" key="1">
    <source>
        <dbReference type="SAM" id="MobiDB-lite"/>
    </source>
</evidence>
<evidence type="ECO:0008006" key="6">
    <source>
        <dbReference type="Google" id="ProtNLM"/>
    </source>
</evidence>
<dbReference type="InterPro" id="IPR040673">
    <property type="entry name" value="CCDC81_HU_dom_2"/>
</dbReference>
<protein>
    <recommendedName>
        <fullName evidence="6">CCDC81 HU domain-containing protein</fullName>
    </recommendedName>
</protein>
<gene>
    <name evidence="4" type="primary">LOC104916027</name>
</gene>
<evidence type="ECO:0000259" key="2">
    <source>
        <dbReference type="Pfam" id="PF14908"/>
    </source>
</evidence>
<evidence type="ECO:0000313" key="5">
    <source>
        <dbReference type="Proteomes" id="UP000001645"/>
    </source>
</evidence>
<dbReference type="Proteomes" id="UP000001645">
    <property type="component" value="Unplaced"/>
</dbReference>